<dbReference type="AlphaFoldDB" id="A0A2S7K1Y3"/>
<dbReference type="EMBL" id="PJCH01000015">
    <property type="protein sequence ID" value="PQA86512.1"/>
    <property type="molecule type" value="Genomic_DNA"/>
</dbReference>
<dbReference type="OrthoDB" id="6400990at2"/>
<feature type="chain" id="PRO_5015627625" evidence="1">
    <location>
        <begin position="25"/>
        <end position="143"/>
    </location>
</feature>
<evidence type="ECO:0000313" key="3">
    <source>
        <dbReference type="Proteomes" id="UP000239504"/>
    </source>
</evidence>
<dbReference type="InterPro" id="IPR045500">
    <property type="entry name" value="DUF6491"/>
</dbReference>
<evidence type="ECO:0000313" key="2">
    <source>
        <dbReference type="EMBL" id="PQA86512.1"/>
    </source>
</evidence>
<reference evidence="2 3" key="1">
    <citation type="submission" date="2017-12" db="EMBL/GenBank/DDBJ databases">
        <authorList>
            <person name="Hurst M.R.H."/>
        </authorList>
    </citation>
    <scope>NUCLEOTIDE SEQUENCE [LARGE SCALE GENOMIC DNA]</scope>
    <source>
        <strain evidence="2 3">SY-3-19</strain>
    </source>
</reference>
<evidence type="ECO:0000256" key="1">
    <source>
        <dbReference type="SAM" id="SignalP"/>
    </source>
</evidence>
<accession>A0A2S7K1Y3</accession>
<organism evidence="2 3">
    <name type="scientific">Hyphococcus luteus</name>
    <dbReference type="NCBI Taxonomy" id="2058213"/>
    <lineage>
        <taxon>Bacteria</taxon>
        <taxon>Pseudomonadati</taxon>
        <taxon>Pseudomonadota</taxon>
        <taxon>Alphaproteobacteria</taxon>
        <taxon>Parvularculales</taxon>
        <taxon>Parvularculaceae</taxon>
        <taxon>Hyphococcus</taxon>
    </lineage>
</organism>
<gene>
    <name evidence="2" type="ORF">CW354_19500</name>
</gene>
<comment type="caution">
    <text evidence="2">The sequence shown here is derived from an EMBL/GenBank/DDBJ whole genome shotgun (WGS) entry which is preliminary data.</text>
</comment>
<protein>
    <submittedName>
        <fullName evidence="2">Uncharacterized protein</fullName>
    </submittedName>
</protein>
<sequence length="143" mass="15604">MKKFLPLIAAAGMAAAVMNAAAFAEHHEGDEAEAPDPRIGEEADRICFASTINGWRSVKGEDDVVLLQRGVNDWYRVELNGGCRESIFRSAIAIGIDSRPGGGCVTRGDVIIVKDSPGFTRRCMISRIYKWDEDAAEETEDAE</sequence>
<proteinExistence type="predicted"/>
<dbReference type="Proteomes" id="UP000239504">
    <property type="component" value="Unassembled WGS sequence"/>
</dbReference>
<name>A0A2S7K1Y3_9PROT</name>
<keyword evidence="3" id="KW-1185">Reference proteome</keyword>
<dbReference type="RefSeq" id="WP_104831724.1">
    <property type="nucleotide sequence ID" value="NZ_PJCH01000015.1"/>
</dbReference>
<dbReference type="Pfam" id="PF20101">
    <property type="entry name" value="DUF6491"/>
    <property type="match status" value="1"/>
</dbReference>
<keyword evidence="1" id="KW-0732">Signal</keyword>
<feature type="signal peptide" evidence="1">
    <location>
        <begin position="1"/>
        <end position="24"/>
    </location>
</feature>